<organism evidence="1 2">
    <name type="scientific">Aphanomyces astaci</name>
    <name type="common">Crayfish plague agent</name>
    <dbReference type="NCBI Taxonomy" id="112090"/>
    <lineage>
        <taxon>Eukaryota</taxon>
        <taxon>Sar</taxon>
        <taxon>Stramenopiles</taxon>
        <taxon>Oomycota</taxon>
        <taxon>Saprolegniomycetes</taxon>
        <taxon>Saprolegniales</taxon>
        <taxon>Verrucalvaceae</taxon>
        <taxon>Aphanomyces</taxon>
    </lineage>
</organism>
<gene>
    <name evidence="1" type="ORF">AaE_013531</name>
</gene>
<name>A0A6A4ZAZ1_APHAT</name>
<proteinExistence type="predicted"/>
<evidence type="ECO:0000313" key="2">
    <source>
        <dbReference type="Proteomes" id="UP000469452"/>
    </source>
</evidence>
<reference evidence="1 2" key="1">
    <citation type="submission" date="2019-06" db="EMBL/GenBank/DDBJ databases">
        <title>Genomics analysis of Aphanomyces spp. identifies a new class of oomycete effector associated with host adaptation.</title>
        <authorList>
            <person name="Gaulin E."/>
        </authorList>
    </citation>
    <scope>NUCLEOTIDE SEQUENCE [LARGE SCALE GENOMIC DNA]</scope>
    <source>
        <strain evidence="1 2">E</strain>
    </source>
</reference>
<dbReference type="Proteomes" id="UP000469452">
    <property type="component" value="Unassembled WGS sequence"/>
</dbReference>
<comment type="caution">
    <text evidence="1">The sequence shown here is derived from an EMBL/GenBank/DDBJ whole genome shotgun (WGS) entry which is preliminary data.</text>
</comment>
<dbReference type="AlphaFoldDB" id="A0A6A4ZAZ1"/>
<sequence>MSIARLFVQVIQEELSVFLREIAKSTMGDTTTALESLVETAVGLGLMLDTWQTHTQAKIFDRAPTPTTQWTHDTFAKVCATILATKHTVLACIYAQWRRECTQSYFPNVAQHGWSSVKPYFGDSRISAGVQCLVFRVDSLVSRVVSACAMPFGNAVTTRPMQCMCWSMVLHGLECFSALYKAIQVSRARLWQFKMDVLYMLCGMYRSTQRIRELDTADDDMSMWAARCEDGMIEWLQILALVFAPAGLVIEEMTSRKKAELTPTESHLERTAKEVLLDDQMHVLVGLLCIHNDQNRLKPWQSHNILLGGDVKPLKQIDLQVQLRRIEEY</sequence>
<accession>A0A6A4ZAZ1</accession>
<dbReference type="EMBL" id="VJMI01019331">
    <property type="protein sequence ID" value="KAF0707617.1"/>
    <property type="molecule type" value="Genomic_DNA"/>
</dbReference>
<protein>
    <submittedName>
        <fullName evidence="1">Uncharacterized protein</fullName>
    </submittedName>
</protein>
<dbReference type="VEuPathDB" id="FungiDB:H257_03042"/>
<evidence type="ECO:0000313" key="1">
    <source>
        <dbReference type="EMBL" id="KAF0707617.1"/>
    </source>
</evidence>